<keyword evidence="4" id="KW-0805">Transcription regulation</keyword>
<dbReference type="AlphaFoldDB" id="A0A8K0WXE6"/>
<feature type="domain" description="Zn(2)-C6 fungal-type" evidence="9">
    <location>
        <begin position="62"/>
        <end position="92"/>
    </location>
</feature>
<dbReference type="CDD" id="cd12148">
    <property type="entry name" value="fungal_TF_MHR"/>
    <property type="match status" value="1"/>
</dbReference>
<dbReference type="SMART" id="SM00066">
    <property type="entry name" value="GAL4"/>
    <property type="match status" value="1"/>
</dbReference>
<evidence type="ECO:0000313" key="11">
    <source>
        <dbReference type="Proteomes" id="UP000813444"/>
    </source>
</evidence>
<dbReference type="Pfam" id="PF00172">
    <property type="entry name" value="Zn_clus"/>
    <property type="match status" value="1"/>
</dbReference>
<dbReference type="InterPro" id="IPR036864">
    <property type="entry name" value="Zn2-C6_fun-type_DNA-bd_sf"/>
</dbReference>
<dbReference type="GO" id="GO:0045944">
    <property type="term" value="P:positive regulation of transcription by RNA polymerase II"/>
    <property type="evidence" value="ECO:0007669"/>
    <property type="project" value="TreeGrafter"/>
</dbReference>
<name>A0A8K0WXE6_9HYPO</name>
<proteinExistence type="predicted"/>
<keyword evidence="3" id="KW-0862">Zinc</keyword>
<keyword evidence="11" id="KW-1185">Reference proteome</keyword>
<dbReference type="InterPro" id="IPR007219">
    <property type="entry name" value="XnlR_reg_dom"/>
</dbReference>
<evidence type="ECO:0000256" key="8">
    <source>
        <dbReference type="SAM" id="MobiDB-lite"/>
    </source>
</evidence>
<dbReference type="GO" id="GO:0043565">
    <property type="term" value="F:sequence-specific DNA binding"/>
    <property type="evidence" value="ECO:0007669"/>
    <property type="project" value="TreeGrafter"/>
</dbReference>
<dbReference type="PANTHER" id="PTHR47782:SF7">
    <property type="entry name" value="PROTEIN STB5"/>
    <property type="match status" value="1"/>
</dbReference>
<evidence type="ECO:0000256" key="7">
    <source>
        <dbReference type="ARBA" id="ARBA00023242"/>
    </source>
</evidence>
<dbReference type="SUPFAM" id="SSF57701">
    <property type="entry name" value="Zn2/Cys6 DNA-binding domain"/>
    <property type="match status" value="1"/>
</dbReference>
<feature type="region of interest" description="Disordered" evidence="8">
    <location>
        <begin position="200"/>
        <end position="228"/>
    </location>
</feature>
<dbReference type="EMBL" id="JAGPNK010000001">
    <property type="protein sequence ID" value="KAH7329638.1"/>
    <property type="molecule type" value="Genomic_DNA"/>
</dbReference>
<dbReference type="Gene3D" id="4.10.240.10">
    <property type="entry name" value="Zn(2)-C6 fungal-type DNA-binding domain"/>
    <property type="match status" value="1"/>
</dbReference>
<dbReference type="SMART" id="SM00906">
    <property type="entry name" value="Fungal_trans"/>
    <property type="match status" value="1"/>
</dbReference>
<gene>
    <name evidence="10" type="ORF">B0I35DRAFT_420599</name>
</gene>
<dbReference type="OrthoDB" id="6612291at2759"/>
<evidence type="ECO:0000256" key="5">
    <source>
        <dbReference type="ARBA" id="ARBA00023125"/>
    </source>
</evidence>
<evidence type="ECO:0000256" key="3">
    <source>
        <dbReference type="ARBA" id="ARBA00022833"/>
    </source>
</evidence>
<evidence type="ECO:0000313" key="10">
    <source>
        <dbReference type="EMBL" id="KAH7329638.1"/>
    </source>
</evidence>
<keyword evidence="6" id="KW-0804">Transcription</keyword>
<evidence type="ECO:0000259" key="9">
    <source>
        <dbReference type="PROSITE" id="PS50048"/>
    </source>
</evidence>
<reference evidence="10" key="1">
    <citation type="journal article" date="2021" name="Nat. Commun.">
        <title>Genetic determinants of endophytism in the Arabidopsis root mycobiome.</title>
        <authorList>
            <person name="Mesny F."/>
            <person name="Miyauchi S."/>
            <person name="Thiergart T."/>
            <person name="Pickel B."/>
            <person name="Atanasova L."/>
            <person name="Karlsson M."/>
            <person name="Huettel B."/>
            <person name="Barry K.W."/>
            <person name="Haridas S."/>
            <person name="Chen C."/>
            <person name="Bauer D."/>
            <person name="Andreopoulos W."/>
            <person name="Pangilinan J."/>
            <person name="LaButti K."/>
            <person name="Riley R."/>
            <person name="Lipzen A."/>
            <person name="Clum A."/>
            <person name="Drula E."/>
            <person name="Henrissat B."/>
            <person name="Kohler A."/>
            <person name="Grigoriev I.V."/>
            <person name="Martin F.M."/>
            <person name="Hacquard S."/>
        </authorList>
    </citation>
    <scope>NUCLEOTIDE SEQUENCE</scope>
    <source>
        <strain evidence="10">MPI-CAGE-CH-0235</strain>
    </source>
</reference>
<dbReference type="InterPro" id="IPR052202">
    <property type="entry name" value="Yeast_MetPath_Reg"/>
</dbReference>
<keyword evidence="2" id="KW-0479">Metal-binding</keyword>
<keyword evidence="5" id="KW-0238">DNA-binding</keyword>
<dbReference type="CDD" id="cd00067">
    <property type="entry name" value="GAL4"/>
    <property type="match status" value="1"/>
</dbReference>
<evidence type="ECO:0000256" key="2">
    <source>
        <dbReference type="ARBA" id="ARBA00022723"/>
    </source>
</evidence>
<keyword evidence="7" id="KW-0539">Nucleus</keyword>
<sequence>MPPDQLRSSIHRFRVRSGDPPTRPDSPRRRSASPPQEPPLPVPLTQATPPATPPTVPRGTRSCDRCRTFKKRCSRTYPTCSLCQNAGQKCSLSWRPSHANPQVLQQLEERVRWLSHLVNSKLALPSDVEIQSVETGAEIDALLDCQLSPGQGNIKSGSSHHQGAQNETSEILEHQEQDLESLLVRPPALFENSGLASIPEFASSSPEVPRQGDGLGKAAEDASSLSAQNETPQHTFLGASAASLDWKSLAQRCIDAYFRHVNRAYPFIQKNDIMGKLDPTEDWHSLKALGDSSSTLLCLIIAIGCTTLKRAGQIPKEAGFSFDIAYSDIVQRCLAKEDIDSLKILVLVALYSLFDPNGMSTWVITGIAARQAMLLGLGRRKSNEECHSATEAELRRRLFWSIWVLDRVTAFANGLPAALTDEGHDVPLPGLTVEEFASSDRPYYASILQTNRHIIQLRQLEHRILEQVHLRSQAEITSLSQADRRAIVRDITSGLENWYSNGCLVSQVDADNVPIHSSVTWLSTRYYHALLFLHYPCPFNSGFAMISHVELLRLAQKCVQLTSVLLQQRQLPLNRVTLCRMFPVGLVILHCSISCANEDFSALSARDDVATIVRIFEAFPEEWAPARQAARIFRLFFNAIIFSDPMLNRPIKSSLRSVIDSLVKLMGEVLGKSTCYTFDELQTPEKNAAVVFDGSQAHLQASMLPNGPAMYAAFLGNASNFGTSPLDYDMGSADLAYF</sequence>
<protein>
    <submittedName>
        <fullName evidence="10">Fungal-specific transcription factor domain-containing protein</fullName>
    </submittedName>
</protein>
<dbReference type="GO" id="GO:0006351">
    <property type="term" value="P:DNA-templated transcription"/>
    <property type="evidence" value="ECO:0007669"/>
    <property type="project" value="InterPro"/>
</dbReference>
<dbReference type="InterPro" id="IPR001138">
    <property type="entry name" value="Zn2Cys6_DnaBD"/>
</dbReference>
<feature type="region of interest" description="Disordered" evidence="8">
    <location>
        <begin position="1"/>
        <end position="62"/>
    </location>
</feature>
<comment type="caution">
    <text evidence="10">The sequence shown here is derived from an EMBL/GenBank/DDBJ whole genome shotgun (WGS) entry which is preliminary data.</text>
</comment>
<organism evidence="10 11">
    <name type="scientific">Stachybotrys elegans</name>
    <dbReference type="NCBI Taxonomy" id="80388"/>
    <lineage>
        <taxon>Eukaryota</taxon>
        <taxon>Fungi</taxon>
        <taxon>Dikarya</taxon>
        <taxon>Ascomycota</taxon>
        <taxon>Pezizomycotina</taxon>
        <taxon>Sordariomycetes</taxon>
        <taxon>Hypocreomycetidae</taxon>
        <taxon>Hypocreales</taxon>
        <taxon>Stachybotryaceae</taxon>
        <taxon>Stachybotrys</taxon>
    </lineage>
</organism>
<comment type="subcellular location">
    <subcellularLocation>
        <location evidence="1">Nucleus</location>
    </subcellularLocation>
</comment>
<dbReference type="Pfam" id="PF04082">
    <property type="entry name" value="Fungal_trans"/>
    <property type="match status" value="1"/>
</dbReference>
<dbReference type="PANTHER" id="PTHR47782">
    <property type="entry name" value="ZN(II)2CYS6 TRANSCRIPTION FACTOR (EUROFUNG)-RELATED"/>
    <property type="match status" value="1"/>
</dbReference>
<evidence type="ECO:0000256" key="6">
    <source>
        <dbReference type="ARBA" id="ARBA00023163"/>
    </source>
</evidence>
<dbReference type="PROSITE" id="PS00463">
    <property type="entry name" value="ZN2_CY6_FUNGAL_1"/>
    <property type="match status" value="1"/>
</dbReference>
<dbReference type="Proteomes" id="UP000813444">
    <property type="component" value="Unassembled WGS sequence"/>
</dbReference>
<accession>A0A8K0WXE6</accession>
<dbReference type="GO" id="GO:0000981">
    <property type="term" value="F:DNA-binding transcription factor activity, RNA polymerase II-specific"/>
    <property type="evidence" value="ECO:0007669"/>
    <property type="project" value="InterPro"/>
</dbReference>
<dbReference type="GO" id="GO:0005634">
    <property type="term" value="C:nucleus"/>
    <property type="evidence" value="ECO:0007669"/>
    <property type="project" value="UniProtKB-SubCell"/>
</dbReference>
<dbReference type="GO" id="GO:0008270">
    <property type="term" value="F:zinc ion binding"/>
    <property type="evidence" value="ECO:0007669"/>
    <property type="project" value="InterPro"/>
</dbReference>
<evidence type="ECO:0000256" key="4">
    <source>
        <dbReference type="ARBA" id="ARBA00023015"/>
    </source>
</evidence>
<evidence type="ECO:0000256" key="1">
    <source>
        <dbReference type="ARBA" id="ARBA00004123"/>
    </source>
</evidence>
<dbReference type="PROSITE" id="PS50048">
    <property type="entry name" value="ZN2_CY6_FUNGAL_2"/>
    <property type="match status" value="1"/>
</dbReference>